<feature type="region of interest" description="Disordered" evidence="1">
    <location>
        <begin position="1"/>
        <end position="23"/>
    </location>
</feature>
<dbReference type="Proteomes" id="UP000630528">
    <property type="component" value="Unassembled WGS sequence"/>
</dbReference>
<reference evidence="2" key="1">
    <citation type="journal article" date="2012" name="J. Microbiol. Biotechnol.">
        <title>Ramlibacter ginsenosidimutans sp. nov., with ginsenoside-converting activity.</title>
        <authorList>
            <person name="Wang L."/>
            <person name="An D.S."/>
            <person name="Kim S.G."/>
            <person name="Jin F.X."/>
            <person name="Kim S.C."/>
            <person name="Lee S.T."/>
            <person name="Im W.T."/>
        </authorList>
    </citation>
    <scope>NUCLEOTIDE SEQUENCE</scope>
    <source>
        <strain evidence="2">KACC 17527</strain>
    </source>
</reference>
<gene>
    <name evidence="2" type="ORF">JJB11_21560</name>
</gene>
<dbReference type="GO" id="GO:0004803">
    <property type="term" value="F:transposase activity"/>
    <property type="evidence" value="ECO:0007669"/>
    <property type="project" value="InterPro"/>
</dbReference>
<sequence>MRRSTHHTQKTAEHGKISDTVSISVSVRPSHLERYPWSGEHRVHERSFMDTIETKKRTRVRAYPAEFKAQLVAECEQPGASVAKVALAHGLNANMLHTWRRDARGAPAVSRSGAQPEFVSLPLPAPTPTTTSPIRIELRHGATSVAVSWPTDAADACAAWLRELFR</sequence>
<evidence type="ECO:0000313" key="2">
    <source>
        <dbReference type="EMBL" id="MBK6008695.1"/>
    </source>
</evidence>
<evidence type="ECO:0000256" key="1">
    <source>
        <dbReference type="SAM" id="MobiDB-lite"/>
    </source>
</evidence>
<dbReference type="AlphaFoldDB" id="A0A934TXG5"/>
<accession>A0A934TXG5</accession>
<dbReference type="InterPro" id="IPR009057">
    <property type="entry name" value="Homeodomain-like_sf"/>
</dbReference>
<dbReference type="SUPFAM" id="SSF46689">
    <property type="entry name" value="Homeodomain-like"/>
    <property type="match status" value="1"/>
</dbReference>
<name>A0A934TXG5_9BURK</name>
<dbReference type="EMBL" id="JAEPWM010000011">
    <property type="protein sequence ID" value="MBK6008695.1"/>
    <property type="molecule type" value="Genomic_DNA"/>
</dbReference>
<dbReference type="InterPro" id="IPR002514">
    <property type="entry name" value="Transposase_8"/>
</dbReference>
<keyword evidence="3" id="KW-1185">Reference proteome</keyword>
<dbReference type="GO" id="GO:0003677">
    <property type="term" value="F:DNA binding"/>
    <property type="evidence" value="ECO:0007669"/>
    <property type="project" value="InterPro"/>
</dbReference>
<comment type="caution">
    <text evidence="2">The sequence shown here is derived from an EMBL/GenBank/DDBJ whole genome shotgun (WGS) entry which is preliminary data.</text>
</comment>
<reference evidence="2" key="2">
    <citation type="submission" date="2021-01" db="EMBL/GenBank/DDBJ databases">
        <authorList>
            <person name="Kang M."/>
        </authorList>
    </citation>
    <scope>NUCLEOTIDE SEQUENCE</scope>
    <source>
        <strain evidence="2">KACC 17527</strain>
    </source>
</reference>
<organism evidence="2 3">
    <name type="scientific">Ramlibacter ginsenosidimutans</name>
    <dbReference type="NCBI Taxonomy" id="502333"/>
    <lineage>
        <taxon>Bacteria</taxon>
        <taxon>Pseudomonadati</taxon>
        <taxon>Pseudomonadota</taxon>
        <taxon>Betaproteobacteria</taxon>
        <taxon>Burkholderiales</taxon>
        <taxon>Comamonadaceae</taxon>
        <taxon>Ramlibacter</taxon>
    </lineage>
</organism>
<evidence type="ECO:0000313" key="3">
    <source>
        <dbReference type="Proteomes" id="UP000630528"/>
    </source>
</evidence>
<protein>
    <submittedName>
        <fullName evidence="2">Transposase</fullName>
    </submittedName>
</protein>
<proteinExistence type="predicted"/>
<dbReference type="GO" id="GO:0006313">
    <property type="term" value="P:DNA transposition"/>
    <property type="evidence" value="ECO:0007669"/>
    <property type="project" value="InterPro"/>
</dbReference>
<dbReference type="NCBIfam" id="NF047595">
    <property type="entry name" value="IS66_ISRel24_TnpA"/>
    <property type="match status" value="1"/>
</dbReference>
<dbReference type="Pfam" id="PF01527">
    <property type="entry name" value="HTH_Tnp_1"/>
    <property type="match status" value="1"/>
</dbReference>